<keyword evidence="3" id="KW-1185">Reference proteome</keyword>
<reference evidence="2 3" key="1">
    <citation type="journal article" date="2019" name="Int. J. Syst. Evol. Microbiol.">
        <title>The Global Catalogue of Microorganisms (GCM) 10K type strain sequencing project: providing services to taxonomists for standard genome sequencing and annotation.</title>
        <authorList>
            <consortium name="The Broad Institute Genomics Platform"/>
            <consortium name="The Broad Institute Genome Sequencing Center for Infectious Disease"/>
            <person name="Wu L."/>
            <person name="Ma J."/>
        </authorList>
    </citation>
    <scope>NUCLEOTIDE SEQUENCE [LARGE SCALE GENOMIC DNA]</scope>
    <source>
        <strain evidence="2 3">CGMCC 1.12689</strain>
    </source>
</reference>
<name>A0ABD6BZ10_9EURY</name>
<evidence type="ECO:0000256" key="1">
    <source>
        <dbReference type="SAM" id="MobiDB-lite"/>
    </source>
</evidence>
<protein>
    <submittedName>
        <fullName evidence="2">Uncharacterized protein</fullName>
    </submittedName>
</protein>
<gene>
    <name evidence="2" type="ORF">ACFR9T_05725</name>
</gene>
<accession>A0ABD6BZ10</accession>
<comment type="caution">
    <text evidence="2">The sequence shown here is derived from an EMBL/GenBank/DDBJ whole genome shotgun (WGS) entry which is preliminary data.</text>
</comment>
<dbReference type="AlphaFoldDB" id="A0ABD6BZ10"/>
<proteinExistence type="predicted"/>
<sequence>MTTQASEGTERCRETTEHQNVPTSASYGGATFHLYQLVYTPDPRDKHYPKAWVVVDLQDRLKLADLRFDETKSLTEEEVRDFRVTPETAETGTPVFGY</sequence>
<dbReference type="Proteomes" id="UP001597185">
    <property type="component" value="Unassembled WGS sequence"/>
</dbReference>
<dbReference type="EMBL" id="JBHUDB010000002">
    <property type="protein sequence ID" value="MFD1570085.1"/>
    <property type="molecule type" value="Genomic_DNA"/>
</dbReference>
<feature type="compositionally biased region" description="Basic and acidic residues" evidence="1">
    <location>
        <begin position="8"/>
        <end position="17"/>
    </location>
</feature>
<evidence type="ECO:0000313" key="3">
    <source>
        <dbReference type="Proteomes" id="UP001597185"/>
    </source>
</evidence>
<organism evidence="2 3">
    <name type="scientific">Halorubrum laminariae</name>
    <dbReference type="NCBI Taxonomy" id="1433523"/>
    <lineage>
        <taxon>Archaea</taxon>
        <taxon>Methanobacteriati</taxon>
        <taxon>Methanobacteriota</taxon>
        <taxon>Stenosarchaea group</taxon>
        <taxon>Halobacteria</taxon>
        <taxon>Halobacteriales</taxon>
        <taxon>Haloferacaceae</taxon>
        <taxon>Halorubrum</taxon>
    </lineage>
</organism>
<feature type="region of interest" description="Disordered" evidence="1">
    <location>
        <begin position="1"/>
        <end position="26"/>
    </location>
</feature>
<dbReference type="RefSeq" id="WP_256397104.1">
    <property type="nucleotide sequence ID" value="NZ_JANHDL010000004.1"/>
</dbReference>
<evidence type="ECO:0000313" key="2">
    <source>
        <dbReference type="EMBL" id="MFD1570085.1"/>
    </source>
</evidence>